<keyword evidence="4" id="KW-1185">Reference proteome</keyword>
<protein>
    <submittedName>
        <fullName evidence="3">Helix-turn-helix domain-containing protein</fullName>
    </submittedName>
</protein>
<dbReference type="Proteomes" id="UP000664857">
    <property type="component" value="Unassembled WGS sequence"/>
</dbReference>
<evidence type="ECO:0000259" key="1">
    <source>
        <dbReference type="Pfam" id="PF05043"/>
    </source>
</evidence>
<feature type="domain" description="Mga helix-turn-helix" evidence="1">
    <location>
        <begin position="75"/>
        <end position="138"/>
    </location>
</feature>
<dbReference type="InterPro" id="IPR007737">
    <property type="entry name" value="Mga_HTH"/>
</dbReference>
<feature type="domain" description="M protein trans-acting positive regulator (MGA) HTH" evidence="2">
    <location>
        <begin position="8"/>
        <end position="60"/>
    </location>
</feature>
<sequence length="445" mass="52736">MMPIIEDSIRRKIQLVDSLLHSDDSLSLDDLTKFLDISKSTLQRDIELINEKFATYILIEQDLNHVSIADKNAESIYYLETLLLNSSSNIKLLSEFMQNPFNKVKTYADKLKTSASNIYKTIKKINVALAPYDIEIINVQNKYFIEAKYEITLRRLFSVYWLEIHDYQPNHFFKNNQEFERVKQTLTMELPAYSKITLTQNYYHSFVYLSLIREKQGFSLQKARFPEELTNKNSREIILDSLTYSPFKENPLLNSRRLNALKEFLEDTFHDTNDALLFYEFLLLIYKNKLTDEIPAHLFVNKYHYFYQSLKKNSHLFQPVDNLIQQLEIILSANLSQYSTLISYVIVVYFPEFLEAKDKKTVYVYSQLSTSHGQFLQMLLENKFNKLYTFIVIQDKSFIKENQDNFLFVTNDNSIKLDNNFIINDYPKRIDLTNLQKKLSNFHFA</sequence>
<dbReference type="EMBL" id="JAFLVX010000011">
    <property type="protein sequence ID" value="MBO0476117.1"/>
    <property type="molecule type" value="Genomic_DNA"/>
</dbReference>
<dbReference type="InterPro" id="IPR013199">
    <property type="entry name" value="HTH_Mga_DNA-bd_dom"/>
</dbReference>
<name>A0ABS3HSD2_9ENTE</name>
<gene>
    <name evidence="3" type="ORF">DOK76_03485</name>
</gene>
<evidence type="ECO:0000313" key="4">
    <source>
        <dbReference type="Proteomes" id="UP000664857"/>
    </source>
</evidence>
<dbReference type="Pfam" id="PF08280">
    <property type="entry name" value="HTH_Mga"/>
    <property type="match status" value="1"/>
</dbReference>
<proteinExistence type="predicted"/>
<organism evidence="3 4">
    <name type="scientific">Candidatus Vagococcus giribetii</name>
    <dbReference type="NCBI Taxonomy" id="2230876"/>
    <lineage>
        <taxon>Bacteria</taxon>
        <taxon>Bacillati</taxon>
        <taxon>Bacillota</taxon>
        <taxon>Bacilli</taxon>
        <taxon>Lactobacillales</taxon>
        <taxon>Enterococcaceae</taxon>
        <taxon>Vagococcus</taxon>
    </lineage>
</organism>
<evidence type="ECO:0000259" key="2">
    <source>
        <dbReference type="Pfam" id="PF08280"/>
    </source>
</evidence>
<comment type="caution">
    <text evidence="3">The sequence shown here is derived from an EMBL/GenBank/DDBJ whole genome shotgun (WGS) entry which is preliminary data.</text>
</comment>
<dbReference type="RefSeq" id="WP_206965020.1">
    <property type="nucleotide sequence ID" value="NZ_JAFLVX010000011.1"/>
</dbReference>
<reference evidence="3 4" key="1">
    <citation type="submission" date="2021-03" db="EMBL/GenBank/DDBJ databases">
        <title>Enterococcal diversity collection.</title>
        <authorList>
            <person name="Gilmore M.S."/>
            <person name="Schwartzman J."/>
            <person name="Van Tyne D."/>
            <person name="Martin M."/>
            <person name="Earl A.M."/>
            <person name="Manson A.L."/>
            <person name="Straub T."/>
            <person name="Salamzade R."/>
            <person name="Saavedra J."/>
            <person name="Lebreton F."/>
            <person name="Prichula J."/>
            <person name="Schaufler K."/>
            <person name="Gaca A."/>
            <person name="Sgardioli B."/>
            <person name="Wagenaar J."/>
            <person name="Strong T."/>
        </authorList>
    </citation>
    <scope>NUCLEOTIDE SEQUENCE [LARGE SCALE GENOMIC DNA]</scope>
    <source>
        <strain evidence="3 4">DIV0080</strain>
    </source>
</reference>
<accession>A0ABS3HSD2</accession>
<evidence type="ECO:0000313" key="3">
    <source>
        <dbReference type="EMBL" id="MBO0476117.1"/>
    </source>
</evidence>
<dbReference type="Pfam" id="PF05043">
    <property type="entry name" value="Mga"/>
    <property type="match status" value="1"/>
</dbReference>